<feature type="compositionally biased region" description="Basic and acidic residues" evidence="1">
    <location>
        <begin position="352"/>
        <end position="361"/>
    </location>
</feature>
<sequence length="621" mass="68137">MYLSLILYYVLSKYLYNPAPKRQRGLQMKPNSSKEIATSLDKELIQTKHCEQSSSTNGAEAHPSQNGPSLREQITPASTAVLLPIYPDASPTASNNVMLKMEADRRPKETADQSKTPATVDNLTQMLQSFEQRLKQELAAAPSPPNPSSGSRGPLVCYYCHREGHGTARYFELKKDKNEKLVEQKGTNFFLPNGALILFDSSRPIRHIVASYQPKTNVVEKEFRTTCGTLDPWYPPAVLSQYFSGAYQSDPARKKHEVPSPYKAPAVTSSAAKRPIRKSCSQSPGSKATDMEAKPELFERSPLSQPQDPESGESTPLTPEAKADSSTPRPQTRPAPLDSVNPANRVLNSGNDPKDASHDINQDNMNIDTNLATSCEEPAKDHPKAVKGVLRKIGDLTVLTLTVPELFSIAPAVADGMKKWVSRRCVEVGSGEFKVLSGTLMEESPGSTEESSLYSCPLGFLPCWLGEEEGNAAPLVNSGSQLNLISDTKANKLRLSPRVNFSSAVYGIGNQACELVGVAEDIPMRIGKSIVGTCHFWITRVDGPIILGRPFLMDFDITLDFSGQTGKRILLPDANGRRIKISLCSAETGRWERDFPANRRKAVLTRKGKAQEDPLQGRHFL</sequence>
<feature type="compositionally biased region" description="Basic and acidic residues" evidence="1">
    <location>
        <begin position="289"/>
        <end position="299"/>
    </location>
</feature>
<dbReference type="EnsemblFungi" id="PTTG_08578-t43_1">
    <property type="protein sequence ID" value="PTTG_08578-t43_1-p1"/>
    <property type="gene ID" value="PTTG_08578"/>
</dbReference>
<evidence type="ECO:0000256" key="1">
    <source>
        <dbReference type="SAM" id="MobiDB-lite"/>
    </source>
</evidence>
<keyword evidence="4" id="KW-1185">Reference proteome</keyword>
<dbReference type="CDD" id="cd00303">
    <property type="entry name" value="retropepsin_like"/>
    <property type="match status" value="1"/>
</dbReference>
<dbReference type="VEuPathDB" id="FungiDB:PTTG_08578"/>
<dbReference type="Gene3D" id="2.40.70.10">
    <property type="entry name" value="Acid Proteases"/>
    <property type="match status" value="1"/>
</dbReference>
<dbReference type="Proteomes" id="UP000005240">
    <property type="component" value="Unassembled WGS sequence"/>
</dbReference>
<reference evidence="2" key="2">
    <citation type="submission" date="2016-05" db="EMBL/GenBank/DDBJ databases">
        <title>Comparative analysis highlights variable genome content of wheat rusts and divergence of the mating loci.</title>
        <authorList>
            <person name="Cuomo C.A."/>
            <person name="Bakkeren G."/>
            <person name="Szabo L."/>
            <person name="Khalil H."/>
            <person name="Joly D."/>
            <person name="Goldberg J."/>
            <person name="Young S."/>
            <person name="Zeng Q."/>
            <person name="Fellers J."/>
        </authorList>
    </citation>
    <scope>NUCLEOTIDE SEQUENCE [LARGE SCALE GENOMIC DNA]</scope>
    <source>
        <strain evidence="2">1-1 BBBD Race 1</strain>
    </source>
</reference>
<name>A0A0C4F623_PUCT1</name>
<evidence type="ECO:0000313" key="3">
    <source>
        <dbReference type="EnsemblFungi" id="PTTG_08578-t43_1-p1"/>
    </source>
</evidence>
<dbReference type="SUPFAM" id="SSF50630">
    <property type="entry name" value="Acid proteases"/>
    <property type="match status" value="1"/>
</dbReference>
<proteinExistence type="predicted"/>
<protein>
    <submittedName>
        <fullName evidence="2 3">Uncharacterized protein</fullName>
    </submittedName>
</protein>
<reference evidence="3" key="4">
    <citation type="submission" date="2025-05" db="UniProtKB">
        <authorList>
            <consortium name="EnsemblFungi"/>
        </authorList>
    </citation>
    <scope>IDENTIFICATION</scope>
    <source>
        <strain evidence="3">isolate 1-1 / race 1 (BBBD)</strain>
    </source>
</reference>
<dbReference type="InterPro" id="IPR021109">
    <property type="entry name" value="Peptidase_aspartic_dom_sf"/>
</dbReference>
<gene>
    <name evidence="2" type="ORF">PTTG_08578</name>
</gene>
<evidence type="ECO:0000313" key="2">
    <source>
        <dbReference type="EMBL" id="OAV88098.1"/>
    </source>
</evidence>
<organism evidence="2">
    <name type="scientific">Puccinia triticina (isolate 1-1 / race 1 (BBBD))</name>
    <name type="common">Brown leaf rust fungus</name>
    <dbReference type="NCBI Taxonomy" id="630390"/>
    <lineage>
        <taxon>Eukaryota</taxon>
        <taxon>Fungi</taxon>
        <taxon>Dikarya</taxon>
        <taxon>Basidiomycota</taxon>
        <taxon>Pucciniomycotina</taxon>
        <taxon>Pucciniomycetes</taxon>
        <taxon>Pucciniales</taxon>
        <taxon>Pucciniaceae</taxon>
        <taxon>Puccinia</taxon>
    </lineage>
</organism>
<feature type="compositionally biased region" description="Polar residues" evidence="1">
    <location>
        <begin position="302"/>
        <end position="317"/>
    </location>
</feature>
<dbReference type="EMBL" id="ADAS02000214">
    <property type="protein sequence ID" value="OAV88098.1"/>
    <property type="molecule type" value="Genomic_DNA"/>
</dbReference>
<feature type="compositionally biased region" description="Polar residues" evidence="1">
    <location>
        <begin position="52"/>
        <end position="68"/>
    </location>
</feature>
<reference evidence="3 4" key="3">
    <citation type="journal article" date="2017" name="G3 (Bethesda)">
        <title>Comparative analysis highlights variable genome content of wheat rusts and divergence of the mating loci.</title>
        <authorList>
            <person name="Cuomo C.A."/>
            <person name="Bakkeren G."/>
            <person name="Khalil H.B."/>
            <person name="Panwar V."/>
            <person name="Joly D."/>
            <person name="Linning R."/>
            <person name="Sakthikumar S."/>
            <person name="Song X."/>
            <person name="Adiconis X."/>
            <person name="Fan L."/>
            <person name="Goldberg J.M."/>
            <person name="Levin J.Z."/>
            <person name="Young S."/>
            <person name="Zeng Q."/>
            <person name="Anikster Y."/>
            <person name="Bruce M."/>
            <person name="Wang M."/>
            <person name="Yin C."/>
            <person name="McCallum B."/>
            <person name="Szabo L.J."/>
            <person name="Hulbert S."/>
            <person name="Chen X."/>
            <person name="Fellers J.P."/>
        </authorList>
    </citation>
    <scope>NUCLEOTIDE SEQUENCE</scope>
    <source>
        <strain evidence="4">Isolate 1-1 / race 1 (BBBD)</strain>
        <strain evidence="3">isolate 1-1 / race 1 (BBBD)</strain>
    </source>
</reference>
<dbReference type="AlphaFoldDB" id="A0A0C4F623"/>
<reference evidence="2" key="1">
    <citation type="submission" date="2009-11" db="EMBL/GenBank/DDBJ databases">
        <authorList>
            <consortium name="The Broad Institute Genome Sequencing Platform"/>
            <person name="Ward D."/>
            <person name="Feldgarden M."/>
            <person name="Earl A."/>
            <person name="Young S.K."/>
            <person name="Zeng Q."/>
            <person name="Koehrsen M."/>
            <person name="Alvarado L."/>
            <person name="Berlin A."/>
            <person name="Bochicchio J."/>
            <person name="Borenstein D."/>
            <person name="Chapman S.B."/>
            <person name="Chen Z."/>
            <person name="Engels R."/>
            <person name="Freedman E."/>
            <person name="Gellesch M."/>
            <person name="Goldberg J."/>
            <person name="Griggs A."/>
            <person name="Gujja S."/>
            <person name="Heilman E."/>
            <person name="Heiman D."/>
            <person name="Hepburn T."/>
            <person name="Howarth C."/>
            <person name="Jen D."/>
            <person name="Larson L."/>
            <person name="Lewis B."/>
            <person name="Mehta T."/>
            <person name="Park D."/>
            <person name="Pearson M."/>
            <person name="Roberts A."/>
            <person name="Saif S."/>
            <person name="Shea T."/>
            <person name="Shenoy N."/>
            <person name="Sisk P."/>
            <person name="Stolte C."/>
            <person name="Sykes S."/>
            <person name="Thomson T."/>
            <person name="Walk T."/>
            <person name="White J."/>
            <person name="Yandava C."/>
            <person name="Izard J."/>
            <person name="Baranova O.V."/>
            <person name="Blanton J.M."/>
            <person name="Tanner A.C."/>
            <person name="Dewhirst F.E."/>
            <person name="Haas B."/>
            <person name="Nusbaum C."/>
            <person name="Birren B."/>
        </authorList>
    </citation>
    <scope>NUCLEOTIDE SEQUENCE [LARGE SCALE GENOMIC DNA]</scope>
    <source>
        <strain evidence="2">1-1 BBBD Race 1</strain>
    </source>
</reference>
<feature type="region of interest" description="Disordered" evidence="1">
    <location>
        <begin position="50"/>
        <end position="71"/>
    </location>
</feature>
<evidence type="ECO:0000313" key="4">
    <source>
        <dbReference type="Proteomes" id="UP000005240"/>
    </source>
</evidence>
<dbReference type="STRING" id="630390.A0A0C4F623"/>
<accession>A0A0C4F623</accession>
<feature type="region of interest" description="Disordered" evidence="1">
    <location>
        <begin position="251"/>
        <end position="363"/>
    </location>
</feature>